<dbReference type="PANTHER" id="PTHR23244">
    <property type="entry name" value="KELCH REPEAT DOMAIN"/>
    <property type="match status" value="1"/>
</dbReference>
<proteinExistence type="predicted"/>
<dbReference type="Gene3D" id="1.20.1280.50">
    <property type="match status" value="1"/>
</dbReference>
<feature type="region of interest" description="Disordered" evidence="1">
    <location>
        <begin position="565"/>
        <end position="603"/>
    </location>
</feature>
<name>A0AA36IZT1_9DINO</name>
<evidence type="ECO:0000256" key="1">
    <source>
        <dbReference type="SAM" id="MobiDB-lite"/>
    </source>
</evidence>
<feature type="compositionally biased region" description="Basic and acidic residues" evidence="1">
    <location>
        <begin position="32"/>
        <end position="44"/>
    </location>
</feature>
<protein>
    <recommendedName>
        <fullName evidence="4">F-box domain-containing protein</fullName>
    </recommendedName>
</protein>
<reference evidence="2" key="1">
    <citation type="submission" date="2023-08" db="EMBL/GenBank/DDBJ databases">
        <authorList>
            <person name="Chen Y."/>
            <person name="Shah S."/>
            <person name="Dougan E. K."/>
            <person name="Thang M."/>
            <person name="Chan C."/>
        </authorList>
    </citation>
    <scope>NUCLEOTIDE SEQUENCE</scope>
</reference>
<dbReference type="PANTHER" id="PTHR23244:SF493">
    <property type="entry name" value="GALACTOSE OXIDASE, CENTRAL DOMAIN FAMILY PROTEIN"/>
    <property type="match status" value="1"/>
</dbReference>
<dbReference type="Proteomes" id="UP001178507">
    <property type="component" value="Unassembled WGS sequence"/>
</dbReference>
<evidence type="ECO:0008006" key="4">
    <source>
        <dbReference type="Google" id="ProtNLM"/>
    </source>
</evidence>
<comment type="caution">
    <text evidence="2">The sequence shown here is derived from an EMBL/GenBank/DDBJ whole genome shotgun (WGS) entry which is preliminary data.</text>
</comment>
<dbReference type="EMBL" id="CAUJNA010003250">
    <property type="protein sequence ID" value="CAJ1397000.1"/>
    <property type="molecule type" value="Genomic_DNA"/>
</dbReference>
<dbReference type="SUPFAM" id="SSF81383">
    <property type="entry name" value="F-box domain"/>
    <property type="match status" value="1"/>
</dbReference>
<feature type="compositionally biased region" description="Low complexity" evidence="1">
    <location>
        <begin position="53"/>
        <end position="63"/>
    </location>
</feature>
<evidence type="ECO:0000313" key="3">
    <source>
        <dbReference type="Proteomes" id="UP001178507"/>
    </source>
</evidence>
<dbReference type="SUPFAM" id="SSF117281">
    <property type="entry name" value="Kelch motif"/>
    <property type="match status" value="1"/>
</dbReference>
<evidence type="ECO:0000313" key="2">
    <source>
        <dbReference type="EMBL" id="CAJ1397000.1"/>
    </source>
</evidence>
<keyword evidence="3" id="KW-1185">Reference proteome</keyword>
<dbReference type="InterPro" id="IPR015915">
    <property type="entry name" value="Kelch-typ_b-propeller"/>
</dbReference>
<feature type="region of interest" description="Disordered" evidence="1">
    <location>
        <begin position="24"/>
        <end position="63"/>
    </location>
</feature>
<dbReference type="Gene3D" id="2.120.10.80">
    <property type="entry name" value="Kelch-type beta propeller"/>
    <property type="match status" value="1"/>
</dbReference>
<sequence length="603" mass="66046">MCVSFIVDFFQKVLQVSCNRIRGPPEIADQGQDEKDMPSRRRTDTSTTAGSISSAPSGLLPKPGPSLTELNDEVLLHILSLLPGWMAWRVEQTGHAWRRALHSGNAYWQSRCLHEFAARLGPSDLARRKYRQLLGVREVRRGVWCYCSRRHGLGDRVAAPQLFVGPRGQKLFSYGGWTDRGPQTDLHSVPVHAVSESSMREEPWRFQRAEESGMTATRGGVQTLTPLWFGEEGPSETHISETAQSLRRLTAARELHPGGALVLAFGGGGGGYRHEHNSWAVGYLHEGEGQENAQILWGKPQACKDLVGEAPQPYQPVERCAHSATYVPARFTMCPEGCVVVFGGHTGHCATSLASFDVLSLHDWSWSHAAAAECTALQAQDWEMPPRHGHSTTLFEVDGKGYLVVVGGGRGNILENWNVRDFADIAVLCLESWTWIGHYQLQSSGNLTPGRHHTACRALGQLLLVGGGRRPSRQVCVLDAEQVIRRALRGDVQGLVPLRTVPDRLEDDGADLPVPVARKMHGAACLAPYAPLLVIFGGWETGPHFSDLWTFALGADTEDLKDFRAAEAEEEREEPGQESLVGVRMMGPDGQGTIPAAGRRAPG</sequence>
<dbReference type="InterPro" id="IPR036047">
    <property type="entry name" value="F-box-like_dom_sf"/>
</dbReference>
<accession>A0AA36IZT1</accession>
<gene>
    <name evidence="2" type="ORF">EVOR1521_LOCUS21110</name>
</gene>
<organism evidence="2 3">
    <name type="scientific">Effrenium voratum</name>
    <dbReference type="NCBI Taxonomy" id="2562239"/>
    <lineage>
        <taxon>Eukaryota</taxon>
        <taxon>Sar</taxon>
        <taxon>Alveolata</taxon>
        <taxon>Dinophyceae</taxon>
        <taxon>Suessiales</taxon>
        <taxon>Symbiodiniaceae</taxon>
        <taxon>Effrenium</taxon>
    </lineage>
</organism>
<dbReference type="AlphaFoldDB" id="A0AA36IZT1"/>